<feature type="transmembrane region" description="Helical" evidence="10">
    <location>
        <begin position="226"/>
        <end position="247"/>
    </location>
</feature>
<dbReference type="Pfam" id="PF00999">
    <property type="entry name" value="Na_H_Exchanger"/>
    <property type="match status" value="1"/>
</dbReference>
<evidence type="ECO:0000256" key="11">
    <source>
        <dbReference type="SAM" id="Coils"/>
    </source>
</evidence>
<dbReference type="InterPro" id="IPR004705">
    <property type="entry name" value="Cation/H_exchanger_CPA1_bac"/>
</dbReference>
<comment type="caution">
    <text evidence="10">Lacks conserved residue(s) required for the propagation of feature annotation.</text>
</comment>
<dbReference type="InterPro" id="IPR018422">
    <property type="entry name" value="Cation/H_exchanger_CPA1"/>
</dbReference>
<proteinExistence type="inferred from homology"/>
<gene>
    <name evidence="13" type="ORF">JMJ55_29140</name>
</gene>
<sequence>MALLETLLGLTAASVALALLARALRLPSAVTLVLGGMALAFVPGLPEVELAPDLALALFLPPLLQASALRTDWPDFRANLPLILLLAVGAVLVTAGAVAATVKPLAPELPWAAAIALGAIVAPPDAVSATSVLKGFRLPKRIVTVLEGESLINDASSLVLYRFAVAATMAGAVSLAEASVSFLVSAAGGAAIGVAVGWATVWLLLRLQDRMLEIVVSFLSAFASYFAAEAVHVSGVLAAVACGGVVGRRRLELAAGTRLEANTAWEFVEFVLTSLVFTLMGLQLRGILERLTDTDPWRLALLAAAASTALIVSRIAWVFATFYPVSALMNGLRGQGFAPPLSYPAIISWAGMRGVVSLAAALALPAEFPSRDEVVFVVFCCILTSLLLQGTTLAPLIRRFDLSDPEIEAVRPEVATARKEVAAAAVGALSDKLEDREHAEVAETLVRDFRARVEHAERLDEDPEAAQRRLNAQLRLRLSALGAARAKLAELRDELDGETLATLVEELDLEEEQVRVALRAAEPT</sequence>
<evidence type="ECO:0000256" key="10">
    <source>
        <dbReference type="RuleBase" id="RU366002"/>
    </source>
</evidence>
<feature type="transmembrane region" description="Helical" evidence="10">
    <location>
        <begin position="299"/>
        <end position="323"/>
    </location>
</feature>
<evidence type="ECO:0000256" key="9">
    <source>
        <dbReference type="ARBA" id="ARBA00023201"/>
    </source>
</evidence>
<dbReference type="Proteomes" id="UP000606490">
    <property type="component" value="Unassembled WGS sequence"/>
</dbReference>
<keyword evidence="4 10" id="KW-0812">Transmembrane</keyword>
<accession>A0ABS1VCH6</accession>
<feature type="transmembrane region" description="Helical" evidence="10">
    <location>
        <begin position="182"/>
        <end position="205"/>
    </location>
</feature>
<keyword evidence="7 10" id="KW-0406">Ion transport</keyword>
<keyword evidence="3" id="KW-1003">Cell membrane</keyword>
<evidence type="ECO:0000313" key="14">
    <source>
        <dbReference type="Proteomes" id="UP000606490"/>
    </source>
</evidence>
<keyword evidence="10" id="KW-0997">Cell inner membrane</keyword>
<feature type="coiled-coil region" evidence="11">
    <location>
        <begin position="481"/>
        <end position="520"/>
    </location>
</feature>
<feature type="transmembrane region" description="Helical" evidence="10">
    <location>
        <begin position="376"/>
        <end position="397"/>
    </location>
</feature>
<comment type="subcellular location">
    <subcellularLocation>
        <location evidence="10">Cell inner membrane</location>
        <topology evidence="10">Multi-pass membrane protein</topology>
    </subcellularLocation>
    <subcellularLocation>
        <location evidence="1">Cell membrane</location>
        <topology evidence="1">Multi-pass membrane protein</topology>
    </subcellularLocation>
</comment>
<protein>
    <submittedName>
        <fullName evidence="13">Na+/H+ antiporter</fullName>
    </submittedName>
</protein>
<evidence type="ECO:0000259" key="12">
    <source>
        <dbReference type="Pfam" id="PF00999"/>
    </source>
</evidence>
<evidence type="ECO:0000256" key="5">
    <source>
        <dbReference type="ARBA" id="ARBA00022989"/>
    </source>
</evidence>
<comment type="similarity">
    <text evidence="10">Belongs to the monovalent cation:proton antiporter 1 (CPA1) transporter (TC 2.A.36) family.</text>
</comment>
<evidence type="ECO:0000313" key="13">
    <source>
        <dbReference type="EMBL" id="MBL6459386.1"/>
    </source>
</evidence>
<evidence type="ECO:0000256" key="3">
    <source>
        <dbReference type="ARBA" id="ARBA00022475"/>
    </source>
</evidence>
<evidence type="ECO:0000256" key="6">
    <source>
        <dbReference type="ARBA" id="ARBA00023053"/>
    </source>
</evidence>
<evidence type="ECO:0000256" key="1">
    <source>
        <dbReference type="ARBA" id="ARBA00004651"/>
    </source>
</evidence>
<reference evidence="13 14" key="1">
    <citation type="submission" date="2021-01" db="EMBL/GenBank/DDBJ databases">
        <title>Belnapia mucosa sp. nov. and Belnapia arida sp. nov., isolated from the Tabernas Desert (Almeria, Spain).</title>
        <authorList>
            <person name="Molina-Menor E."/>
            <person name="Vidal-Verdu A."/>
            <person name="Calonge A."/>
            <person name="Satari L."/>
            <person name="Pereto Magraner J."/>
            <person name="Porcar Miralles M."/>
        </authorList>
    </citation>
    <scope>NUCLEOTIDE SEQUENCE [LARGE SCALE GENOMIC DNA]</scope>
    <source>
        <strain evidence="13 14">T6</strain>
    </source>
</reference>
<evidence type="ECO:0000256" key="4">
    <source>
        <dbReference type="ARBA" id="ARBA00022692"/>
    </source>
</evidence>
<keyword evidence="6 10" id="KW-0915">Sodium</keyword>
<dbReference type="InterPro" id="IPR006153">
    <property type="entry name" value="Cation/H_exchanger_TM"/>
</dbReference>
<feature type="transmembrane region" description="Helical" evidence="10">
    <location>
        <begin position="159"/>
        <end position="176"/>
    </location>
</feature>
<organism evidence="13 14">
    <name type="scientific">Belnapia mucosa</name>
    <dbReference type="NCBI Taxonomy" id="2804532"/>
    <lineage>
        <taxon>Bacteria</taxon>
        <taxon>Pseudomonadati</taxon>
        <taxon>Pseudomonadota</taxon>
        <taxon>Alphaproteobacteria</taxon>
        <taxon>Acetobacterales</taxon>
        <taxon>Roseomonadaceae</taxon>
        <taxon>Belnapia</taxon>
    </lineage>
</organism>
<keyword evidence="10" id="KW-0050">Antiport</keyword>
<feature type="transmembrane region" description="Helical" evidence="10">
    <location>
        <begin position="80"/>
        <end position="99"/>
    </location>
</feature>
<feature type="transmembrane region" description="Helical" evidence="10">
    <location>
        <begin position="343"/>
        <end position="364"/>
    </location>
</feature>
<dbReference type="PANTHER" id="PTHR10110">
    <property type="entry name" value="SODIUM/HYDROGEN EXCHANGER"/>
    <property type="match status" value="1"/>
</dbReference>
<keyword evidence="8 10" id="KW-0472">Membrane</keyword>
<name>A0ABS1VCH6_9PROT</name>
<keyword evidence="9 10" id="KW-0739">Sodium transport</keyword>
<evidence type="ECO:0000256" key="8">
    <source>
        <dbReference type="ARBA" id="ARBA00023136"/>
    </source>
</evidence>
<dbReference type="NCBIfam" id="TIGR00831">
    <property type="entry name" value="a_cpa1"/>
    <property type="match status" value="1"/>
</dbReference>
<feature type="domain" description="Cation/H+ exchanger transmembrane" evidence="12">
    <location>
        <begin position="13"/>
        <end position="398"/>
    </location>
</feature>
<keyword evidence="11" id="KW-0175">Coiled coil</keyword>
<dbReference type="RefSeq" id="WP_202829120.1">
    <property type="nucleotide sequence ID" value="NZ_JAEUXJ010000036.1"/>
</dbReference>
<dbReference type="PANTHER" id="PTHR10110:SF86">
    <property type="entry name" value="SODIUM_HYDROGEN EXCHANGER 7"/>
    <property type="match status" value="1"/>
</dbReference>
<comment type="caution">
    <text evidence="13">The sequence shown here is derived from an EMBL/GenBank/DDBJ whole genome shotgun (WGS) entry which is preliminary data.</text>
</comment>
<dbReference type="Gene3D" id="6.10.140.1330">
    <property type="match status" value="1"/>
</dbReference>
<keyword evidence="5 10" id="KW-1133">Transmembrane helix</keyword>
<evidence type="ECO:0000256" key="7">
    <source>
        <dbReference type="ARBA" id="ARBA00023065"/>
    </source>
</evidence>
<comment type="function">
    <text evidence="10">Na(+)/H(+) antiporter that extrudes sodium in exchange for external protons.</text>
</comment>
<dbReference type="EMBL" id="JAEUXJ010000036">
    <property type="protein sequence ID" value="MBL6459386.1"/>
    <property type="molecule type" value="Genomic_DNA"/>
</dbReference>
<keyword evidence="14" id="KW-1185">Reference proteome</keyword>
<keyword evidence="2 10" id="KW-0813">Transport</keyword>
<evidence type="ECO:0000256" key="2">
    <source>
        <dbReference type="ARBA" id="ARBA00022448"/>
    </source>
</evidence>